<dbReference type="Pfam" id="PF07725">
    <property type="entry name" value="LRR_3"/>
    <property type="match status" value="1"/>
</dbReference>
<proteinExistence type="predicted"/>
<dbReference type="PANTHER" id="PTHR11017">
    <property type="entry name" value="LEUCINE-RICH REPEAT-CONTAINING PROTEIN"/>
    <property type="match status" value="1"/>
</dbReference>
<dbReference type="STRING" id="109376.A0A0D3AWW7"/>
<keyword evidence="1" id="KW-0433">Leucine-rich repeat</keyword>
<sequence>MYLNMSEINEPLSMDENSFQRMRNLKLLHFYKPWWWSRETGKGRLTLPDRGLHHFPRKLRLLRWDEYPSKCMPFNFRAESLVEIRMEYSKLEKLWEGTQIGPVVVPGSTGFNLTILNKLKTISKRYKNYKPFLGSLKEMDMSYSADLKEIPDLSKAINVKKLNLRGCKTLVALPSSIGNLSNLFLLKLKGCTSLVTLPSSIGNLSKLFKLDMSKCSNLKFVPADVNSESLLRAVQYVENVSSYTRNIEWLYLEETALEREEDSYWIENIPHLERLYWNDVPLSCMPPNFNPEYMKYLKMRGGRLKKLWGGVKSLENLSEMDLSGCESLVEIPDLSMAIGLRYPQVTPFKFYNCFSLDRDAQKIIIQSNPIMAVMPGGEVPMYFTHRASGSSLSILLSESSLSQEYIIIKACIVMRVSTFQEHSNSLYIQTAVNSEPMAPKLELSLGLAGASPCDPCPGRESLHSEPMIIEQQNTGTSDDEDPSFSAQLLNFFTLMKYFFPL</sequence>
<dbReference type="Pfam" id="PF20160">
    <property type="entry name" value="C-JID"/>
    <property type="match status" value="1"/>
</dbReference>
<evidence type="ECO:0000313" key="5">
    <source>
        <dbReference type="Proteomes" id="UP000032141"/>
    </source>
</evidence>
<dbReference type="Gramene" id="Bo2g150070.1">
    <property type="protein sequence ID" value="Bo2g150070.1"/>
    <property type="gene ID" value="Bo2g150070"/>
</dbReference>
<dbReference type="InterPro" id="IPR032675">
    <property type="entry name" value="LRR_dom_sf"/>
</dbReference>
<evidence type="ECO:0000313" key="4">
    <source>
        <dbReference type="EnsemblPlants" id="Bo2g150070.1"/>
    </source>
</evidence>
<dbReference type="InterPro" id="IPR044974">
    <property type="entry name" value="Disease_R_plants"/>
</dbReference>
<dbReference type="Proteomes" id="UP000032141">
    <property type="component" value="Chromosome C2"/>
</dbReference>
<keyword evidence="5" id="KW-1185">Reference proteome</keyword>
<keyword evidence="2" id="KW-0677">Repeat</keyword>
<accession>A0A0D3AWW7</accession>
<dbReference type="Gene3D" id="3.80.10.10">
    <property type="entry name" value="Ribonuclease Inhibitor"/>
    <property type="match status" value="2"/>
</dbReference>
<protein>
    <recommendedName>
        <fullName evidence="3">C-JID domain-containing protein</fullName>
    </recommendedName>
</protein>
<dbReference type="InterPro" id="IPR045344">
    <property type="entry name" value="C-JID"/>
</dbReference>
<dbReference type="SUPFAM" id="SSF52058">
    <property type="entry name" value="L domain-like"/>
    <property type="match status" value="1"/>
</dbReference>
<dbReference type="GO" id="GO:0006952">
    <property type="term" value="P:defense response"/>
    <property type="evidence" value="ECO:0007669"/>
    <property type="project" value="InterPro"/>
</dbReference>
<feature type="domain" description="C-JID" evidence="3">
    <location>
        <begin position="374"/>
        <end position="424"/>
    </location>
</feature>
<dbReference type="OMA" id="LLRWDEY"/>
<reference evidence="4 5" key="1">
    <citation type="journal article" date="2014" name="Genome Biol.">
        <title>Transcriptome and methylome profiling reveals relics of genome dominance in the mesopolyploid Brassica oleracea.</title>
        <authorList>
            <person name="Parkin I.A."/>
            <person name="Koh C."/>
            <person name="Tang H."/>
            <person name="Robinson S.J."/>
            <person name="Kagale S."/>
            <person name="Clarke W.E."/>
            <person name="Town C.D."/>
            <person name="Nixon J."/>
            <person name="Krishnakumar V."/>
            <person name="Bidwell S.L."/>
            <person name="Denoeud F."/>
            <person name="Belcram H."/>
            <person name="Links M.G."/>
            <person name="Just J."/>
            <person name="Clarke C."/>
            <person name="Bender T."/>
            <person name="Huebert T."/>
            <person name="Mason A.S."/>
            <person name="Pires J.C."/>
            <person name="Barker G."/>
            <person name="Moore J."/>
            <person name="Walley P.G."/>
            <person name="Manoli S."/>
            <person name="Batley J."/>
            <person name="Edwards D."/>
            <person name="Nelson M.N."/>
            <person name="Wang X."/>
            <person name="Paterson A.H."/>
            <person name="King G."/>
            <person name="Bancroft I."/>
            <person name="Chalhoub B."/>
            <person name="Sharpe A.G."/>
        </authorList>
    </citation>
    <scope>NUCLEOTIDE SEQUENCE</scope>
    <source>
        <strain evidence="4 5">cv. TO1000</strain>
    </source>
</reference>
<name>A0A0D3AWW7_BRAOL</name>
<reference evidence="4" key="2">
    <citation type="submission" date="2015-03" db="UniProtKB">
        <authorList>
            <consortium name="EnsemblPlants"/>
        </authorList>
    </citation>
    <scope>IDENTIFICATION</scope>
</reference>
<organism evidence="4 5">
    <name type="scientific">Brassica oleracea var. oleracea</name>
    <dbReference type="NCBI Taxonomy" id="109376"/>
    <lineage>
        <taxon>Eukaryota</taxon>
        <taxon>Viridiplantae</taxon>
        <taxon>Streptophyta</taxon>
        <taxon>Embryophyta</taxon>
        <taxon>Tracheophyta</taxon>
        <taxon>Spermatophyta</taxon>
        <taxon>Magnoliopsida</taxon>
        <taxon>eudicotyledons</taxon>
        <taxon>Gunneridae</taxon>
        <taxon>Pentapetalae</taxon>
        <taxon>rosids</taxon>
        <taxon>malvids</taxon>
        <taxon>Brassicales</taxon>
        <taxon>Brassicaceae</taxon>
        <taxon>Brassiceae</taxon>
        <taxon>Brassica</taxon>
    </lineage>
</organism>
<evidence type="ECO:0000259" key="3">
    <source>
        <dbReference type="Pfam" id="PF20160"/>
    </source>
</evidence>
<dbReference type="EnsemblPlants" id="Bo2g150070.1">
    <property type="protein sequence ID" value="Bo2g150070.1"/>
    <property type="gene ID" value="Bo2g150070"/>
</dbReference>
<evidence type="ECO:0000256" key="2">
    <source>
        <dbReference type="ARBA" id="ARBA00022737"/>
    </source>
</evidence>
<dbReference type="InterPro" id="IPR011713">
    <property type="entry name" value="Leu-rich_rpt_3"/>
</dbReference>
<evidence type="ECO:0000256" key="1">
    <source>
        <dbReference type="ARBA" id="ARBA00022614"/>
    </source>
</evidence>
<dbReference type="PANTHER" id="PTHR11017:SF274">
    <property type="entry name" value="ADP-RIBOSYL CYCLASE_CYCLIC ADP-RIBOSE HYDROLASE-RELATED"/>
    <property type="match status" value="1"/>
</dbReference>
<dbReference type="AlphaFoldDB" id="A0A0D3AWW7"/>
<dbReference type="HOGENOM" id="CLU_544416_0_0_1"/>